<feature type="domain" description="NAD-dependent epimerase/dehydratase" evidence="1">
    <location>
        <begin position="8"/>
        <end position="250"/>
    </location>
</feature>
<dbReference type="InterPro" id="IPR036291">
    <property type="entry name" value="NAD(P)-bd_dom_sf"/>
</dbReference>
<dbReference type="InterPro" id="IPR001509">
    <property type="entry name" value="Epimerase_deHydtase"/>
</dbReference>
<sequence length="321" mass="35994">MSFENLSILVTGGAGFIGSNIVEYLLNNKAKFVRILDNMSTGFRSNIDHLLQKFSNIEFVWGDITNLEVCKRACKDMSVICHQAALGSVSRSVDDPLTSHNTNVNGFLNILLAAKENNIKRIVYASSSSVYGSNNNQIKIENEIGMQMSPYAITKYIDELYAKIFTNIYGLECIGLRYFNVFGPRQNPNGAYAAVIPKFIKMIINNQIPTINGDGTYSRDFTYIDNIVYANCLALTTENKSCFGEIFNVGTNNSVSINELYNLIKQILNKEICKPIYGPARIGDVPYSNASTDKISKFLGYKPKIYFDEGLEKTINYFLEH</sequence>
<dbReference type="PANTHER" id="PTHR43245">
    <property type="entry name" value="BIFUNCTIONAL POLYMYXIN RESISTANCE PROTEIN ARNA"/>
    <property type="match status" value="1"/>
</dbReference>
<reference evidence="2" key="1">
    <citation type="submission" date="2018-10" db="EMBL/GenBank/DDBJ databases">
        <title>Hidden diversity of soil giant viruses.</title>
        <authorList>
            <person name="Schulz F."/>
            <person name="Alteio L."/>
            <person name="Goudeau D."/>
            <person name="Ryan E.M."/>
            <person name="Malmstrom R.R."/>
            <person name="Blanchard J."/>
            <person name="Woyke T."/>
        </authorList>
    </citation>
    <scope>NUCLEOTIDE SEQUENCE</scope>
    <source>
        <strain evidence="2">SAV1</strain>
    </source>
</reference>
<evidence type="ECO:0000313" key="2">
    <source>
        <dbReference type="EMBL" id="AYV85813.1"/>
    </source>
</evidence>
<dbReference type="Gene3D" id="3.90.25.10">
    <property type="entry name" value="UDP-galactose 4-epimerase, domain 1"/>
    <property type="match status" value="1"/>
</dbReference>
<name>A0A3G5AJ40_9VIRU</name>
<dbReference type="CDD" id="cd05256">
    <property type="entry name" value="UDP_AE_SDR_e"/>
    <property type="match status" value="1"/>
</dbReference>
<dbReference type="EMBL" id="MK072481">
    <property type="protein sequence ID" value="AYV85813.1"/>
    <property type="molecule type" value="Genomic_DNA"/>
</dbReference>
<dbReference type="PRINTS" id="PR01713">
    <property type="entry name" value="NUCEPIMERASE"/>
</dbReference>
<dbReference type="SUPFAM" id="SSF51735">
    <property type="entry name" value="NAD(P)-binding Rossmann-fold domains"/>
    <property type="match status" value="1"/>
</dbReference>
<dbReference type="PANTHER" id="PTHR43245:SF13">
    <property type="entry name" value="UDP-D-APIOSE_UDP-D-XYLOSE SYNTHASE 2"/>
    <property type="match status" value="1"/>
</dbReference>
<gene>
    <name evidence="2" type="ORF">Satyrvirus45_1</name>
</gene>
<proteinExistence type="predicted"/>
<dbReference type="Pfam" id="PF01370">
    <property type="entry name" value="Epimerase"/>
    <property type="match status" value="1"/>
</dbReference>
<evidence type="ECO:0000259" key="1">
    <source>
        <dbReference type="Pfam" id="PF01370"/>
    </source>
</evidence>
<dbReference type="InterPro" id="IPR050177">
    <property type="entry name" value="Lipid_A_modif_metabolic_enz"/>
</dbReference>
<accession>A0A3G5AJ40</accession>
<protein>
    <submittedName>
        <fullName evidence="2">NAD-dependent epimerase/dehydratase</fullName>
    </submittedName>
</protein>
<organism evidence="2">
    <name type="scientific">Satyrvirus sp</name>
    <dbReference type="NCBI Taxonomy" id="2487771"/>
    <lineage>
        <taxon>Viruses</taxon>
        <taxon>Varidnaviria</taxon>
        <taxon>Bamfordvirae</taxon>
        <taxon>Nucleocytoviricota</taxon>
        <taxon>Megaviricetes</taxon>
        <taxon>Imitervirales</taxon>
        <taxon>Mimiviridae</taxon>
        <taxon>Megamimivirinae</taxon>
    </lineage>
</organism>
<dbReference type="Gene3D" id="3.40.50.720">
    <property type="entry name" value="NAD(P)-binding Rossmann-like Domain"/>
    <property type="match status" value="1"/>
</dbReference>